<evidence type="ECO:0000313" key="4">
    <source>
        <dbReference type="WBParaSite" id="TCLT_0000603901-mRNA-1"/>
    </source>
</evidence>
<dbReference type="GO" id="GO:0006357">
    <property type="term" value="P:regulation of transcription by RNA polymerase II"/>
    <property type="evidence" value="ECO:0007669"/>
    <property type="project" value="TreeGrafter"/>
</dbReference>
<dbReference type="SMART" id="SM00595">
    <property type="entry name" value="MADF"/>
    <property type="match status" value="1"/>
</dbReference>
<dbReference type="STRING" id="103827.A0A0N5CZV0"/>
<reference evidence="2 3" key="2">
    <citation type="submission" date="2018-11" db="EMBL/GenBank/DDBJ databases">
        <authorList>
            <consortium name="Pathogen Informatics"/>
        </authorList>
    </citation>
    <scope>NUCLEOTIDE SEQUENCE [LARGE SCALE GENOMIC DNA]</scope>
</reference>
<dbReference type="Proteomes" id="UP000276776">
    <property type="component" value="Unassembled WGS sequence"/>
</dbReference>
<dbReference type="AlphaFoldDB" id="A0A0N5CZV0"/>
<dbReference type="GO" id="GO:0005634">
    <property type="term" value="C:nucleus"/>
    <property type="evidence" value="ECO:0007669"/>
    <property type="project" value="TreeGrafter"/>
</dbReference>
<dbReference type="WBParaSite" id="TCLT_0000603901-mRNA-1">
    <property type="protein sequence ID" value="TCLT_0000603901-mRNA-1"/>
    <property type="gene ID" value="TCLT_0000603901"/>
</dbReference>
<gene>
    <name evidence="2" type="ORF">TCLT_LOCUS6028</name>
</gene>
<sequence>MEFKNYNHALIDTVRNSPYLYDPSDKHYKKGRSRVELWEEVSKKLQGMGYRTTGEKCRERWNCLKGRFVRERNTMKKLKSNYIPRFSFYSAMKFVEPFLTDTLQRQSYDYNSMDFQPALKYEAGTNSSVEESFDKQIHRLLVQNNVTTNDGIVDMNEFTDSAKDSLNEIAMNSVTVHALRKMPLVGTDCAQIYPLTDSSFSCDPFVVDLVKTKSWIDKDQISSIKVMSWQWYHDELLKIVNFFEVPFYMLGSTYDKNAKIIPSCCFLTMLIETNLYLYTNLPIVLDDIVHRMLIALYSGLFDEENGEPYFLNFTWPLELERKTYNWDEAVEIIVSRYSSSVPQSISGIINTVMISLKLDSNQEEVRNLIEQLIMDDLKESLVFNLRLLLCGFQLLTFKASTFCNRIHEILNEALDGAISPFIKWQQDQFRLSCVQLNLELFKATVAFTTYHFAHIQGRCNTVIQKTFLRSFLFHNIPCYHLIYEAQEVSSTPIYEFSRYFFVGILKRQLEILCTALNLYQDNGFRIADSRFHGFNFPEHATALYFPICQLLSPQFCFCLTQKMMPELYAVLYGFINRTALNDSTVDGMTDLEQQRWMGEGYEVRKLIERQKTDSVKN</sequence>
<name>A0A0N5CZV0_THECL</name>
<evidence type="ECO:0000313" key="3">
    <source>
        <dbReference type="Proteomes" id="UP000276776"/>
    </source>
</evidence>
<accession>A0A0N5CZV0</accession>
<protein>
    <submittedName>
        <fullName evidence="4">MADF domain-containing protein</fullName>
    </submittedName>
</protein>
<dbReference type="Pfam" id="PF10545">
    <property type="entry name" value="MADF_DNA_bdg"/>
    <property type="match status" value="1"/>
</dbReference>
<reference evidence="4" key="1">
    <citation type="submission" date="2017-02" db="UniProtKB">
        <authorList>
            <consortium name="WormBaseParasite"/>
        </authorList>
    </citation>
    <scope>IDENTIFICATION</scope>
</reference>
<proteinExistence type="predicted"/>
<dbReference type="GO" id="GO:0005667">
    <property type="term" value="C:transcription regulator complex"/>
    <property type="evidence" value="ECO:0007669"/>
    <property type="project" value="TreeGrafter"/>
</dbReference>
<dbReference type="InterPro" id="IPR039353">
    <property type="entry name" value="TF_Adf1"/>
</dbReference>
<evidence type="ECO:0000313" key="2">
    <source>
        <dbReference type="EMBL" id="VDN03342.1"/>
    </source>
</evidence>
<dbReference type="PANTHER" id="PTHR12243">
    <property type="entry name" value="MADF DOMAIN TRANSCRIPTION FACTOR"/>
    <property type="match status" value="1"/>
</dbReference>
<dbReference type="InterPro" id="IPR006578">
    <property type="entry name" value="MADF-dom"/>
</dbReference>
<dbReference type="PANTHER" id="PTHR12243:SF69">
    <property type="entry name" value="SI:CH73-59F11.3"/>
    <property type="match status" value="1"/>
</dbReference>
<keyword evidence="3" id="KW-1185">Reference proteome</keyword>
<feature type="domain" description="MADF" evidence="1">
    <location>
        <begin position="9"/>
        <end position="100"/>
    </location>
</feature>
<dbReference type="EMBL" id="UYYF01004383">
    <property type="protein sequence ID" value="VDN03342.1"/>
    <property type="molecule type" value="Genomic_DNA"/>
</dbReference>
<evidence type="ECO:0000259" key="1">
    <source>
        <dbReference type="PROSITE" id="PS51029"/>
    </source>
</evidence>
<dbReference type="OMA" id="RERWNCL"/>
<dbReference type="PROSITE" id="PS51029">
    <property type="entry name" value="MADF"/>
    <property type="match status" value="1"/>
</dbReference>
<organism evidence="4">
    <name type="scientific">Thelazia callipaeda</name>
    <name type="common">Oriental eyeworm</name>
    <name type="synonym">Parasitic nematode</name>
    <dbReference type="NCBI Taxonomy" id="103827"/>
    <lineage>
        <taxon>Eukaryota</taxon>
        <taxon>Metazoa</taxon>
        <taxon>Ecdysozoa</taxon>
        <taxon>Nematoda</taxon>
        <taxon>Chromadorea</taxon>
        <taxon>Rhabditida</taxon>
        <taxon>Spirurina</taxon>
        <taxon>Spiruromorpha</taxon>
        <taxon>Thelazioidea</taxon>
        <taxon>Thelaziidae</taxon>
        <taxon>Thelazia</taxon>
    </lineage>
</organism>
<dbReference type="Gene3D" id="1.10.10.60">
    <property type="entry name" value="Homeodomain-like"/>
    <property type="match status" value="1"/>
</dbReference>
<dbReference type="OrthoDB" id="5984255at2759"/>